<dbReference type="AlphaFoldDB" id="A0AAV4F698"/>
<dbReference type="PANTHER" id="PTHR44324:SF2">
    <property type="entry name" value="WD REPEAT-CONTAINING PROTEIN 64"/>
    <property type="match status" value="1"/>
</dbReference>
<gene>
    <name evidence="2" type="ORF">ElyMa_000264000</name>
</gene>
<dbReference type="InterPro" id="IPR051242">
    <property type="entry name" value="WD-EF-hand_domain"/>
</dbReference>
<dbReference type="SUPFAM" id="SSF50978">
    <property type="entry name" value="WD40 repeat-like"/>
    <property type="match status" value="1"/>
</dbReference>
<reference evidence="2 3" key="1">
    <citation type="journal article" date="2021" name="Elife">
        <title>Chloroplast acquisition without the gene transfer in kleptoplastic sea slugs, Plakobranchus ocellatus.</title>
        <authorList>
            <person name="Maeda T."/>
            <person name="Takahashi S."/>
            <person name="Yoshida T."/>
            <person name="Shimamura S."/>
            <person name="Takaki Y."/>
            <person name="Nagai Y."/>
            <person name="Toyoda A."/>
            <person name="Suzuki Y."/>
            <person name="Arimoto A."/>
            <person name="Ishii H."/>
            <person name="Satoh N."/>
            <person name="Nishiyama T."/>
            <person name="Hasebe M."/>
            <person name="Maruyama T."/>
            <person name="Minagawa J."/>
            <person name="Obokata J."/>
            <person name="Shigenobu S."/>
        </authorList>
    </citation>
    <scope>NUCLEOTIDE SEQUENCE [LARGE SCALE GENOMIC DNA]</scope>
</reference>
<sequence length="211" mass="23595">MDGTGKSPISKISRYFERVKENLRFDQFCEKIRDLFGSDIKNQDLKSIYRKISTNPDAKVDWSELFGYFQAAGDEEEITVGEEISVFMVSKKKRVGEAAGDKKRRDSVQSLKYIPTLDAYISCSQKGAISVWTGKSLFTVKPIEHSPQCLACLPNTSGSPEDRLLYGDDQGYVNLITILAKDLTMKNSKGDKRGSNSNAIGYVIEPNKLSK</sequence>
<protein>
    <submittedName>
        <fullName evidence="2">WD repeat-containing protein 64</fullName>
    </submittedName>
</protein>
<dbReference type="EMBL" id="BMAT01000538">
    <property type="protein sequence ID" value="GFR67941.1"/>
    <property type="molecule type" value="Genomic_DNA"/>
</dbReference>
<dbReference type="PANTHER" id="PTHR44324">
    <property type="entry name" value="WD40 REPEAT DOMAIN 95"/>
    <property type="match status" value="1"/>
</dbReference>
<keyword evidence="3" id="KW-1185">Reference proteome</keyword>
<name>A0AAV4F698_9GAST</name>
<evidence type="ECO:0000256" key="1">
    <source>
        <dbReference type="ARBA" id="ARBA00022737"/>
    </source>
</evidence>
<accession>A0AAV4F698</accession>
<organism evidence="2 3">
    <name type="scientific">Elysia marginata</name>
    <dbReference type="NCBI Taxonomy" id="1093978"/>
    <lineage>
        <taxon>Eukaryota</taxon>
        <taxon>Metazoa</taxon>
        <taxon>Spiralia</taxon>
        <taxon>Lophotrochozoa</taxon>
        <taxon>Mollusca</taxon>
        <taxon>Gastropoda</taxon>
        <taxon>Heterobranchia</taxon>
        <taxon>Euthyneura</taxon>
        <taxon>Panpulmonata</taxon>
        <taxon>Sacoglossa</taxon>
        <taxon>Placobranchoidea</taxon>
        <taxon>Plakobranchidae</taxon>
        <taxon>Elysia</taxon>
    </lineage>
</organism>
<evidence type="ECO:0000313" key="2">
    <source>
        <dbReference type="EMBL" id="GFR67941.1"/>
    </source>
</evidence>
<dbReference type="InterPro" id="IPR036322">
    <property type="entry name" value="WD40_repeat_dom_sf"/>
</dbReference>
<comment type="caution">
    <text evidence="2">The sequence shown here is derived from an EMBL/GenBank/DDBJ whole genome shotgun (WGS) entry which is preliminary data.</text>
</comment>
<keyword evidence="1" id="KW-0677">Repeat</keyword>
<proteinExistence type="predicted"/>
<dbReference type="Proteomes" id="UP000762676">
    <property type="component" value="Unassembled WGS sequence"/>
</dbReference>
<evidence type="ECO:0000313" key="3">
    <source>
        <dbReference type="Proteomes" id="UP000762676"/>
    </source>
</evidence>